<accession>A0A160T932</accession>
<gene>
    <name evidence="2" type="ORF">CFX0092_B0211</name>
</gene>
<sequence>MSMNRWTRGLGLVGLLVGLVAGVGAAAGPDEPAAARANAGWEEMGVGSASGEGISDQSFLSRNPALAVGPGGPLVAWWDNSASDGGIYVRRWDGAAWVRLDDSTGDDDITTTSTESFTPSIAVGPANAPIVAWEEQQVGEIYARQWNGTAWVALRGPAADGGISANAGQSLEPQVAITPAGPIIVWQDDSQGNWEIYVRRWDGAAWVEMGSGSAGGGGISNNSGGSAHPVVAVAPDGTPFIAWSDGSNTLYSDIFLRRWDGAAWVEVGGSASGGGVSQNGGSWAPALDIDPSGAPIVAYVRGVMNDGDIHARRWDGAVWVDMGEGVSNNDGQSWWPVLAVNQVGAPIIAWMDDSSGQFQIYVRRWDGTAWVEFDSGSATAGGISETPDYSGQPSLAIAADGRAIVAWHRSNSEMFDDNIYVRQSPAPAMHLFFIPTILHQPFLCFAGPDEQEDNDDQAQANGPLCNGQSYRGRPDDNYDVFSFVMVAAGPVTIELNDFAAGGGQLGLLSADFVPIAYDLTPGDGFRISRANEPAGGYYIVVHTPAPDVGAGQYALRATWE</sequence>
<dbReference type="Proteomes" id="UP000215027">
    <property type="component" value="Chromosome II"/>
</dbReference>
<dbReference type="AlphaFoldDB" id="A0A160T932"/>
<dbReference type="SUPFAM" id="SSF89372">
    <property type="entry name" value="Fucose-specific lectin"/>
    <property type="match status" value="1"/>
</dbReference>
<evidence type="ECO:0000256" key="1">
    <source>
        <dbReference type="SAM" id="MobiDB-lite"/>
    </source>
</evidence>
<dbReference type="SUPFAM" id="SSF89260">
    <property type="entry name" value="Collagen-binding domain"/>
    <property type="match status" value="1"/>
</dbReference>
<dbReference type="OrthoDB" id="33958at2"/>
<dbReference type="KEGG" id="pbf:CFX0092_B0211"/>
<keyword evidence="3" id="KW-1185">Reference proteome</keyword>
<feature type="region of interest" description="Disordered" evidence="1">
    <location>
        <begin position="448"/>
        <end position="467"/>
    </location>
</feature>
<evidence type="ECO:0008006" key="4">
    <source>
        <dbReference type="Google" id="ProtNLM"/>
    </source>
</evidence>
<organism evidence="2 3">
    <name type="scientific">Candidatus Promineifilum breve</name>
    <dbReference type="NCBI Taxonomy" id="1806508"/>
    <lineage>
        <taxon>Bacteria</taxon>
        <taxon>Bacillati</taxon>
        <taxon>Chloroflexota</taxon>
        <taxon>Ardenticatenia</taxon>
        <taxon>Candidatus Promineifilales</taxon>
        <taxon>Candidatus Promineifilaceae</taxon>
        <taxon>Candidatus Promineifilum</taxon>
    </lineage>
</organism>
<protein>
    <recommendedName>
        <fullName evidence="4">Peptidase C-terminal archaeal/bacterial domain-containing protein</fullName>
    </recommendedName>
</protein>
<evidence type="ECO:0000313" key="2">
    <source>
        <dbReference type="EMBL" id="CUS05745.1"/>
    </source>
</evidence>
<dbReference type="RefSeq" id="WP_157913318.1">
    <property type="nucleotide sequence ID" value="NZ_LN890656.1"/>
</dbReference>
<name>A0A160T932_9CHLR</name>
<evidence type="ECO:0000313" key="3">
    <source>
        <dbReference type="Proteomes" id="UP000215027"/>
    </source>
</evidence>
<dbReference type="EMBL" id="LN890656">
    <property type="protein sequence ID" value="CUS05745.1"/>
    <property type="molecule type" value="Genomic_DNA"/>
</dbReference>
<proteinExistence type="predicted"/>
<dbReference type="Gene3D" id="2.60.120.380">
    <property type="match status" value="1"/>
</dbReference>
<reference evidence="2" key="1">
    <citation type="submission" date="2016-01" db="EMBL/GenBank/DDBJ databases">
        <authorList>
            <person name="Mcilroy J.S."/>
            <person name="Karst M S."/>
            <person name="Albertsen M."/>
        </authorList>
    </citation>
    <scope>NUCLEOTIDE SEQUENCE</scope>
    <source>
        <strain evidence="2">Cfx-K</strain>
    </source>
</reference>